<gene>
    <name evidence="8" type="ORF">CSSPTR1EN2_LOCUS23213</name>
</gene>
<proteinExistence type="predicted"/>
<keyword evidence="2" id="KW-0812">Transmembrane</keyword>
<keyword evidence="5" id="KW-0472">Membrane</keyword>
<evidence type="ECO:0000256" key="6">
    <source>
        <dbReference type="SAM" id="MobiDB-lite"/>
    </source>
</evidence>
<dbReference type="SUPFAM" id="SSF46565">
    <property type="entry name" value="Chaperone J-domain"/>
    <property type="match status" value="1"/>
</dbReference>
<reference evidence="8" key="1">
    <citation type="submission" date="2024-02" db="EMBL/GenBank/DDBJ databases">
        <authorList>
            <consortium name="ELIXIR-Norway"/>
            <consortium name="Elixir Norway"/>
        </authorList>
    </citation>
    <scope>NUCLEOTIDE SEQUENCE</scope>
</reference>
<protein>
    <recommendedName>
        <fullName evidence="7">J domain-containing protein</fullName>
    </recommendedName>
</protein>
<keyword evidence="4" id="KW-1133">Transmembrane helix</keyword>
<keyword evidence="9" id="KW-1185">Reference proteome</keyword>
<feature type="region of interest" description="Disordered" evidence="6">
    <location>
        <begin position="185"/>
        <end position="204"/>
    </location>
</feature>
<dbReference type="InterPro" id="IPR036869">
    <property type="entry name" value="J_dom_sf"/>
</dbReference>
<accession>A0ABP0V329</accession>
<evidence type="ECO:0000256" key="2">
    <source>
        <dbReference type="ARBA" id="ARBA00022692"/>
    </source>
</evidence>
<evidence type="ECO:0000256" key="3">
    <source>
        <dbReference type="ARBA" id="ARBA00022824"/>
    </source>
</evidence>
<feature type="domain" description="J" evidence="7">
    <location>
        <begin position="121"/>
        <end position="185"/>
    </location>
</feature>
<dbReference type="InterPro" id="IPR018253">
    <property type="entry name" value="DnaJ_domain_CS"/>
</dbReference>
<dbReference type="InterPro" id="IPR051100">
    <property type="entry name" value="DnaJ_subfamily_B/C"/>
</dbReference>
<dbReference type="SMART" id="SM00271">
    <property type="entry name" value="DnaJ"/>
    <property type="match status" value="1"/>
</dbReference>
<dbReference type="Pfam" id="PF09320">
    <property type="entry name" value="DUF1977"/>
    <property type="match status" value="1"/>
</dbReference>
<evidence type="ECO:0000313" key="8">
    <source>
        <dbReference type="EMBL" id="CAK9236813.1"/>
    </source>
</evidence>
<dbReference type="PANTHER" id="PTHR43908:SF3">
    <property type="entry name" value="AT29763P-RELATED"/>
    <property type="match status" value="1"/>
</dbReference>
<dbReference type="Gene3D" id="1.10.287.110">
    <property type="entry name" value="DnaJ domain"/>
    <property type="match status" value="1"/>
</dbReference>
<evidence type="ECO:0000313" key="9">
    <source>
        <dbReference type="Proteomes" id="UP001497512"/>
    </source>
</evidence>
<dbReference type="Proteomes" id="UP001497512">
    <property type="component" value="Chromosome 9"/>
</dbReference>
<dbReference type="InterPro" id="IPR001623">
    <property type="entry name" value="DnaJ_domain"/>
</dbReference>
<dbReference type="InterPro" id="IPR015399">
    <property type="entry name" value="DUF1977_DnaJ-like"/>
</dbReference>
<sequence length="374" mass="43058">MDSNKDEAAKCMRIGRAAIEAGDKQRALRFLSIAKRLYPSPQVDALISSLHEENGQQGADDMETDVAVGGEESGQRSGGQREQNVFINGKHQNGYRNSSASTAEVLVEHREIVRKINKTKDFYQILGLEKGCTEDDVRKAYRKLSLKVHPDKNKAPGAEEAFKAVSKAFQVLNNVELREDYDRYGPEERETSQQMRQQQHHHHGRHGNVYYEDMFDPNDIFNSFFFGMQQPNGPFRRAQFVRAQMPRQRGTAGRGQEGHSSNLLGLLQLLPILALFIFSFFPFSQQPVYNLESVAPYQILQKTSEHGVSFYVKSPDFQQEYPHGSYVRRQVESQIEKEYLDILVHNCRMEMGLRRWGQTSETPYCDRLNRFQRN</sequence>
<evidence type="ECO:0000256" key="5">
    <source>
        <dbReference type="ARBA" id="ARBA00023136"/>
    </source>
</evidence>
<evidence type="ECO:0000256" key="4">
    <source>
        <dbReference type="ARBA" id="ARBA00022989"/>
    </source>
</evidence>
<dbReference type="CDD" id="cd06257">
    <property type="entry name" value="DnaJ"/>
    <property type="match status" value="1"/>
</dbReference>
<dbReference type="PROSITE" id="PS00636">
    <property type="entry name" value="DNAJ_1"/>
    <property type="match status" value="1"/>
</dbReference>
<dbReference type="PROSITE" id="PS50076">
    <property type="entry name" value="DNAJ_2"/>
    <property type="match status" value="1"/>
</dbReference>
<dbReference type="EMBL" id="OZ019901">
    <property type="protein sequence ID" value="CAK9236813.1"/>
    <property type="molecule type" value="Genomic_DNA"/>
</dbReference>
<name>A0ABP0V329_9BRYO</name>
<evidence type="ECO:0000259" key="7">
    <source>
        <dbReference type="PROSITE" id="PS50076"/>
    </source>
</evidence>
<comment type="subcellular location">
    <subcellularLocation>
        <location evidence="1">Endoplasmic reticulum membrane</location>
        <topology evidence="1">Single-pass membrane protein</topology>
    </subcellularLocation>
</comment>
<evidence type="ECO:0000256" key="1">
    <source>
        <dbReference type="ARBA" id="ARBA00004389"/>
    </source>
</evidence>
<keyword evidence="3" id="KW-0256">Endoplasmic reticulum</keyword>
<dbReference type="Pfam" id="PF00226">
    <property type="entry name" value="DnaJ"/>
    <property type="match status" value="1"/>
</dbReference>
<dbReference type="PANTHER" id="PTHR43908">
    <property type="entry name" value="AT29763P-RELATED"/>
    <property type="match status" value="1"/>
</dbReference>
<organism evidence="8 9">
    <name type="scientific">Sphagnum troendelagicum</name>
    <dbReference type="NCBI Taxonomy" id="128251"/>
    <lineage>
        <taxon>Eukaryota</taxon>
        <taxon>Viridiplantae</taxon>
        <taxon>Streptophyta</taxon>
        <taxon>Embryophyta</taxon>
        <taxon>Bryophyta</taxon>
        <taxon>Sphagnophytina</taxon>
        <taxon>Sphagnopsida</taxon>
        <taxon>Sphagnales</taxon>
        <taxon>Sphagnaceae</taxon>
        <taxon>Sphagnum</taxon>
    </lineage>
</organism>
<dbReference type="PRINTS" id="PR00625">
    <property type="entry name" value="JDOMAIN"/>
</dbReference>